<protein>
    <submittedName>
        <fullName evidence="2">11080_t:CDS:1</fullName>
    </submittedName>
</protein>
<dbReference type="EMBL" id="CAJVQB010021254">
    <property type="protein sequence ID" value="CAG8796600.1"/>
    <property type="molecule type" value="Genomic_DNA"/>
</dbReference>
<evidence type="ECO:0000313" key="3">
    <source>
        <dbReference type="Proteomes" id="UP000789901"/>
    </source>
</evidence>
<keyword evidence="1" id="KW-0238">DNA-binding</keyword>
<gene>
    <name evidence="2" type="ORF">GMARGA_LOCUS22227</name>
</gene>
<dbReference type="SUPFAM" id="SSF47823">
    <property type="entry name" value="lambda integrase-like, N-terminal domain"/>
    <property type="match status" value="1"/>
</dbReference>
<dbReference type="SUPFAM" id="SSF56349">
    <property type="entry name" value="DNA breaking-rejoining enzymes"/>
    <property type="match status" value="1"/>
</dbReference>
<dbReference type="Proteomes" id="UP000789901">
    <property type="component" value="Unassembled WGS sequence"/>
</dbReference>
<evidence type="ECO:0000256" key="1">
    <source>
        <dbReference type="ARBA" id="ARBA00023125"/>
    </source>
</evidence>
<dbReference type="PANTHER" id="PTHR35617:SF3">
    <property type="entry name" value="CORE-BINDING (CB) DOMAIN-CONTAINING PROTEIN"/>
    <property type="match status" value="1"/>
</dbReference>
<keyword evidence="3" id="KW-1185">Reference proteome</keyword>
<proteinExistence type="predicted"/>
<dbReference type="InterPro" id="IPR010998">
    <property type="entry name" value="Integrase_recombinase_N"/>
</dbReference>
<dbReference type="PANTHER" id="PTHR35617">
    <property type="entry name" value="PHAGE_INTEGRASE DOMAIN-CONTAINING PROTEIN"/>
    <property type="match status" value="1"/>
</dbReference>
<dbReference type="Gene3D" id="1.10.150.130">
    <property type="match status" value="1"/>
</dbReference>
<name>A0ABN7VSS8_GIGMA</name>
<accession>A0ABN7VSS8</accession>
<comment type="caution">
    <text evidence="2">The sequence shown here is derived from an EMBL/GenBank/DDBJ whole genome shotgun (WGS) entry which is preliminary data.</text>
</comment>
<dbReference type="InterPro" id="IPR011010">
    <property type="entry name" value="DNA_brk_join_enz"/>
</dbReference>
<organism evidence="2 3">
    <name type="scientific">Gigaspora margarita</name>
    <dbReference type="NCBI Taxonomy" id="4874"/>
    <lineage>
        <taxon>Eukaryota</taxon>
        <taxon>Fungi</taxon>
        <taxon>Fungi incertae sedis</taxon>
        <taxon>Mucoromycota</taxon>
        <taxon>Glomeromycotina</taxon>
        <taxon>Glomeromycetes</taxon>
        <taxon>Diversisporales</taxon>
        <taxon>Gigasporaceae</taxon>
        <taxon>Gigaspora</taxon>
    </lineage>
</organism>
<reference evidence="2 3" key="1">
    <citation type="submission" date="2021-06" db="EMBL/GenBank/DDBJ databases">
        <authorList>
            <person name="Kallberg Y."/>
            <person name="Tangrot J."/>
            <person name="Rosling A."/>
        </authorList>
    </citation>
    <scope>NUCLEOTIDE SEQUENCE [LARGE SCALE GENOMIC DNA]</scope>
    <source>
        <strain evidence="2 3">120-4 pot B 10/14</strain>
    </source>
</reference>
<sequence length="489" mass="55675">MLLAHTTTRDKKGVFGNKLRNVVEEEIARSKLYNDANKEKRRFFISNPPNQSQRYSPGRILGLQNKLKRHDYPSSKEKDKPNKTRLQYISEKAETASNSKCSVPSKAKIMRINKIEEQSDKRKRLEHFLDIINKSFKTTKMVGNLFREQKECINKWSVEQQGTKTLYQHPRNEISLDQFGQLDVYSLPQPTRRCGLTRNQCNSGINMGNVPSNEDQTESPTLTGYGQCDGRLCVMTEVQQTQLDDESQNIQYNSQVIETIQISSNIRAWTVWCTEHTKDPIRCPLEDIIQFFTTKTNERKSYNTIAVYRSAISIFRSNLSAELGDDIYDITPSLDFIVSLGDNSRLPLIALTKKIAFLYTLLSTSQSSDLAKLDLTMLTNTQNSITIQCINPKEINIAIATSLCHYLDRTQNPWFTNEQRAAMFLSCVGLHRPASIDSIANWLKDIIRKLAPDGKAKDLRVLLAMLAQNGSADLNLILALGNWSSLNTY</sequence>
<evidence type="ECO:0000313" key="2">
    <source>
        <dbReference type="EMBL" id="CAG8796600.1"/>
    </source>
</evidence>